<dbReference type="GO" id="GO:0016746">
    <property type="term" value="F:acyltransferase activity"/>
    <property type="evidence" value="ECO:0007669"/>
    <property type="project" value="InterPro"/>
</dbReference>
<dbReference type="AlphaFoldDB" id="A0A7L9RSC4"/>
<dbReference type="GO" id="GO:0051287">
    <property type="term" value="F:NAD binding"/>
    <property type="evidence" value="ECO:0007669"/>
    <property type="project" value="InterPro"/>
</dbReference>
<dbReference type="SMART" id="SM00919">
    <property type="entry name" value="Malic_M"/>
    <property type="match status" value="1"/>
</dbReference>
<gene>
    <name evidence="13" type="primary">maeB</name>
    <name evidence="13" type="ORF">CPBP_00230</name>
</gene>
<comment type="cofactor">
    <cofactor evidence="2">
        <name>Mg(2+)</name>
        <dbReference type="ChEBI" id="CHEBI:18420"/>
    </cofactor>
</comment>
<keyword evidence="14" id="KW-1185">Reference proteome</keyword>
<dbReference type="InterPro" id="IPR046346">
    <property type="entry name" value="Aminoacid_DH-like_N_sf"/>
</dbReference>
<dbReference type="SUPFAM" id="SSF53659">
    <property type="entry name" value="Isocitrate/Isopropylmalate dehydrogenase-like"/>
    <property type="match status" value="1"/>
</dbReference>
<feature type="binding site" evidence="9">
    <location>
        <position position="134"/>
    </location>
    <ligand>
        <name>a divalent metal cation</name>
        <dbReference type="ChEBI" id="CHEBI:60240"/>
    </ligand>
</feature>
<dbReference type="GO" id="GO:0004473">
    <property type="term" value="F:malate dehydrogenase (decarboxylating) (NADP+) activity"/>
    <property type="evidence" value="ECO:0007669"/>
    <property type="project" value="UniProtKB-EC"/>
</dbReference>
<feature type="active site" description="Proton acceptor" evidence="8">
    <location>
        <position position="91"/>
    </location>
</feature>
<dbReference type="FunFam" id="3.40.50.10380:FF:000003">
    <property type="entry name" value="NADP-dependent malic enzyme"/>
    <property type="match status" value="1"/>
</dbReference>
<dbReference type="Pfam" id="PF00390">
    <property type="entry name" value="malic"/>
    <property type="match status" value="1"/>
</dbReference>
<evidence type="ECO:0000256" key="7">
    <source>
        <dbReference type="ARBA" id="ARBA00023268"/>
    </source>
</evidence>
<dbReference type="GO" id="GO:0006108">
    <property type="term" value="P:malate metabolic process"/>
    <property type="evidence" value="ECO:0007669"/>
    <property type="project" value="InterPro"/>
</dbReference>
<dbReference type="InterPro" id="IPR045213">
    <property type="entry name" value="Malic_NAD-bd_bact_type"/>
</dbReference>
<feature type="binding site" evidence="9">
    <location>
        <position position="133"/>
    </location>
    <ligand>
        <name>a divalent metal cation</name>
        <dbReference type="ChEBI" id="CHEBI:60240"/>
    </ligand>
</feature>
<evidence type="ECO:0000256" key="6">
    <source>
        <dbReference type="ARBA" id="ARBA00023002"/>
    </source>
</evidence>
<evidence type="ECO:0000256" key="8">
    <source>
        <dbReference type="PIRSR" id="PIRSR036684-1"/>
    </source>
</evidence>
<dbReference type="Pfam" id="PF03949">
    <property type="entry name" value="Malic_M"/>
    <property type="match status" value="1"/>
</dbReference>
<dbReference type="Proteomes" id="UP000594001">
    <property type="component" value="Chromosome"/>
</dbReference>
<dbReference type="KEGG" id="pbal:CPBP_00230"/>
<dbReference type="FunFam" id="3.40.50.720:FF:000095">
    <property type="entry name" value="NADP-dependent malic enzyme"/>
    <property type="match status" value="1"/>
</dbReference>
<evidence type="ECO:0000256" key="1">
    <source>
        <dbReference type="ARBA" id="ARBA00001936"/>
    </source>
</evidence>
<sequence length="756" mass="82298">MSKRDALKYHQYPTPGKLAIVPTKTMATQQDLALAYSPGVAYACEAIVEDSAQSYNLTSKGNLVAVISNGTAVLGLGDIGPDAAKPVMEGKAVLFKRFAGIDVFDIEINEKDPKKLVDIIAAISPTFGGINLEDIAAPECFYVEQELQKRLNIPVFHDDQHGTAIVASAGLINALKLVNKDISNIKIVCSGAGAAAIACLNLFVDLGANKENIYVCDREGLIYNDRPKLTDPQKLAFAQHSAESKTLGECMESADVFLGLSAKGVLKKDDILRMNARPIIMAMANPDPEITPEDVKSVRDDAIIATGRSDYPNQVNNVLCFPYMFRAALDVQATHINTEMKLACVNAIARLAEIESSESVRIAYGDAPLSFGNDYIIPKPFDPRLLIEVVPAIAKAAMDSGIAKKPIEDFEAYRHRLTDQVYKSGYMMRPIFEKLKVSDRRVIFTDGANEKVLFAVQQAVDEKIFFPVLIGSRSQILQKISELKLRLIEAIQFEIVDIPSGLETVQSHADELHKKLARKGITPFDAEYLLEHDAVYIAAMQLLYQKGHAVICGPSGKYYRHLEKLVATLGLQDGVAKPTTLEALITEEKTVFISDSYVNYSPTAHDIASSAELCVKTLAHFGVTPRVALLSCSNFGSVGFAESSKKMREAKDLIVKKMPDLMIDGEMSADVALSKTIRDRIFPTSDLKDDANLLIAPSQDAANIAINLARTVSNGLRVGPVLLGLNKIAHIAPRSSTSRSILNLAAIAAVQSYDDV</sequence>
<dbReference type="EMBL" id="CP054719">
    <property type="protein sequence ID" value="QOL19474.1"/>
    <property type="molecule type" value="Genomic_DNA"/>
</dbReference>
<feature type="binding site" evidence="10">
    <location>
        <position position="159"/>
    </location>
    <ligand>
        <name>a divalent metal cation</name>
        <dbReference type="ChEBI" id="CHEBI:60240"/>
    </ligand>
</feature>
<evidence type="ECO:0000256" key="10">
    <source>
        <dbReference type="PIRSR" id="PIRSR036684-3"/>
    </source>
</evidence>
<keyword evidence="7" id="KW-0511">Multifunctional enzyme</keyword>
<dbReference type="RefSeq" id="WP_350332228.1">
    <property type="nucleotide sequence ID" value="NZ_CP054719.1"/>
</dbReference>
<evidence type="ECO:0000313" key="14">
    <source>
        <dbReference type="Proteomes" id="UP000594001"/>
    </source>
</evidence>
<dbReference type="PIRSF" id="PIRSF036684">
    <property type="entry name" value="ME_PTA"/>
    <property type="match status" value="1"/>
</dbReference>
<feature type="domain" description="Malic enzyme NAD-binding" evidence="11">
    <location>
        <begin position="160"/>
        <end position="398"/>
    </location>
</feature>
<dbReference type="InterPro" id="IPR012301">
    <property type="entry name" value="Malic_N_dom"/>
</dbReference>
<dbReference type="InterPro" id="IPR042112">
    <property type="entry name" value="P_AcTrfase_dom2"/>
</dbReference>
<dbReference type="CDD" id="cd05311">
    <property type="entry name" value="NAD_bind_2_malic_enz"/>
    <property type="match status" value="1"/>
</dbReference>
<comment type="cofactor">
    <cofactor evidence="1">
        <name>Mn(2+)</name>
        <dbReference type="ChEBI" id="CHEBI:29035"/>
    </cofactor>
</comment>
<evidence type="ECO:0000256" key="9">
    <source>
        <dbReference type="PIRSR" id="PIRSR036684-2"/>
    </source>
</evidence>
<dbReference type="InterPro" id="IPR037062">
    <property type="entry name" value="Malic_N_dom_sf"/>
</dbReference>
<keyword evidence="5 9" id="KW-0479">Metal-binding</keyword>
<dbReference type="Gene3D" id="3.40.50.10380">
    <property type="entry name" value="Malic enzyme, N-terminal domain"/>
    <property type="match status" value="1"/>
</dbReference>
<dbReference type="SUPFAM" id="SSF53223">
    <property type="entry name" value="Aminoacid dehydrogenase-like, N-terminal domain"/>
    <property type="match status" value="1"/>
</dbReference>
<dbReference type="SUPFAM" id="SSF51735">
    <property type="entry name" value="NAD(P)-binding Rossmann-fold domains"/>
    <property type="match status" value="1"/>
</dbReference>
<organism evidence="13 14">
    <name type="scientific">Candidatus Bodocaedibacter vickermanii</name>
    <dbReference type="NCBI Taxonomy" id="2741701"/>
    <lineage>
        <taxon>Bacteria</taxon>
        <taxon>Pseudomonadati</taxon>
        <taxon>Pseudomonadota</taxon>
        <taxon>Alphaproteobacteria</taxon>
        <taxon>Holosporales</taxon>
        <taxon>Candidatus Paracaedibacteraceae</taxon>
        <taxon>Candidatus Bodocaedibacter</taxon>
    </lineage>
</organism>
<dbReference type="PANTHER" id="PTHR43237">
    <property type="entry name" value="NADP-DEPENDENT MALIC ENZYME"/>
    <property type="match status" value="1"/>
</dbReference>
<feature type="binding site" evidence="10">
    <location>
        <begin position="73"/>
        <end position="80"/>
    </location>
    <ligand>
        <name>NADP(+)</name>
        <dbReference type="ChEBI" id="CHEBI:58349"/>
    </ligand>
</feature>
<evidence type="ECO:0000259" key="11">
    <source>
        <dbReference type="SMART" id="SM00919"/>
    </source>
</evidence>
<comment type="similarity">
    <text evidence="4">In the C-terminal section; belongs to the phosphate acetyltransferase and butyryltransferase family.</text>
</comment>
<dbReference type="SMART" id="SM01274">
    <property type="entry name" value="malic"/>
    <property type="match status" value="1"/>
</dbReference>
<dbReference type="InterPro" id="IPR042113">
    <property type="entry name" value="P_AcTrfase_dom1"/>
</dbReference>
<proteinExistence type="inferred from homology"/>
<dbReference type="InterPro" id="IPR012188">
    <property type="entry name" value="ME_PTA"/>
</dbReference>
<dbReference type="InterPro" id="IPR036291">
    <property type="entry name" value="NAD(P)-bd_dom_sf"/>
</dbReference>
<evidence type="ECO:0000256" key="2">
    <source>
        <dbReference type="ARBA" id="ARBA00001946"/>
    </source>
</evidence>
<protein>
    <submittedName>
        <fullName evidence="13">NADP-dependent malic enzyme</fullName>
        <ecNumber evidence="13">1.1.1.40</ecNumber>
    </submittedName>
</protein>
<dbReference type="EC" id="1.1.1.40" evidence="13"/>
<dbReference type="InterPro" id="IPR051674">
    <property type="entry name" value="Malate_Decarboxylase"/>
</dbReference>
<accession>A0A7L9RSC4</accession>
<evidence type="ECO:0000256" key="5">
    <source>
        <dbReference type="ARBA" id="ARBA00022723"/>
    </source>
</evidence>
<feature type="domain" description="Malic enzyme N-terminal" evidence="12">
    <location>
        <begin position="15"/>
        <end position="148"/>
    </location>
</feature>
<keyword evidence="6 13" id="KW-0560">Oxidoreductase</keyword>
<dbReference type="PANTHER" id="PTHR43237:SF4">
    <property type="entry name" value="NADP-DEPENDENT MALIC ENZYME"/>
    <property type="match status" value="1"/>
</dbReference>
<dbReference type="Gene3D" id="3.40.50.10950">
    <property type="match status" value="1"/>
</dbReference>
<dbReference type="InterPro" id="IPR002505">
    <property type="entry name" value="PTA_PTB"/>
</dbReference>
<evidence type="ECO:0000259" key="12">
    <source>
        <dbReference type="SMART" id="SM01274"/>
    </source>
</evidence>
<dbReference type="Pfam" id="PF01515">
    <property type="entry name" value="PTA_PTB"/>
    <property type="match status" value="1"/>
</dbReference>
<evidence type="ECO:0000256" key="4">
    <source>
        <dbReference type="ARBA" id="ARBA00008756"/>
    </source>
</evidence>
<evidence type="ECO:0000256" key="3">
    <source>
        <dbReference type="ARBA" id="ARBA00007686"/>
    </source>
</evidence>
<name>A0A7L9RSC4_9PROT</name>
<dbReference type="Gene3D" id="3.40.50.720">
    <property type="entry name" value="NAD(P)-binding Rossmann-like Domain"/>
    <property type="match status" value="1"/>
</dbReference>
<comment type="similarity">
    <text evidence="3">In the N-terminal section; belongs to the malic enzymes family.</text>
</comment>
<dbReference type="InterPro" id="IPR012302">
    <property type="entry name" value="Malic_NAD-bd"/>
</dbReference>
<reference evidence="13 14" key="1">
    <citation type="submission" date="2020-06" db="EMBL/GenBank/DDBJ databases">
        <title>The endosymbiont of the kinetoplastid Bodo saltans is a Paracaedibacter-like alpha-proteobacterium possessing a putative toxin-antitoxin system.</title>
        <authorList>
            <person name="Midha S."/>
            <person name="Rigden D.J."/>
            <person name="Siozios S."/>
            <person name="Hurst G.D.D."/>
            <person name="Jackson A.P."/>
        </authorList>
    </citation>
    <scope>NUCLEOTIDE SEQUENCE [LARGE SCALE GENOMIC DNA]</scope>
    <source>
        <strain evidence="13">Lake Konstanz</strain>
    </source>
</reference>
<dbReference type="Gene3D" id="3.40.50.10750">
    <property type="entry name" value="Isocitrate/Isopropylmalate dehydrogenase-like"/>
    <property type="match status" value="1"/>
</dbReference>
<feature type="binding site" evidence="10">
    <location>
        <position position="285"/>
    </location>
    <ligand>
        <name>a divalent metal cation</name>
        <dbReference type="ChEBI" id="CHEBI:60240"/>
    </ligand>
</feature>
<evidence type="ECO:0000313" key="13">
    <source>
        <dbReference type="EMBL" id="QOL19474.1"/>
    </source>
</evidence>
<keyword evidence="10" id="KW-0521">NADP</keyword>
<dbReference type="GO" id="GO:0046872">
    <property type="term" value="F:metal ion binding"/>
    <property type="evidence" value="ECO:0007669"/>
    <property type="project" value="UniProtKB-KW"/>
</dbReference>